<keyword evidence="2" id="KW-1185">Reference proteome</keyword>
<reference evidence="1 2" key="1">
    <citation type="submission" date="2024-02" db="EMBL/GenBank/DDBJ databases">
        <authorList>
            <person name="Chen Y."/>
            <person name="Shah S."/>
            <person name="Dougan E. K."/>
            <person name="Thang M."/>
            <person name="Chan C."/>
        </authorList>
    </citation>
    <scope>NUCLEOTIDE SEQUENCE [LARGE SCALE GENOMIC DNA]</scope>
</reference>
<comment type="caution">
    <text evidence="1">The sequence shown here is derived from an EMBL/GenBank/DDBJ whole genome shotgun (WGS) entry which is preliminary data.</text>
</comment>
<dbReference type="Proteomes" id="UP001642464">
    <property type="component" value="Unassembled WGS sequence"/>
</dbReference>
<name>A0ABP0LD60_9DINO</name>
<gene>
    <name evidence="1" type="ORF">SCF082_LOCUS21655</name>
</gene>
<evidence type="ECO:0000313" key="2">
    <source>
        <dbReference type="Proteomes" id="UP001642464"/>
    </source>
</evidence>
<proteinExistence type="predicted"/>
<accession>A0ABP0LD60</accession>
<organism evidence="1 2">
    <name type="scientific">Durusdinium trenchii</name>
    <dbReference type="NCBI Taxonomy" id="1381693"/>
    <lineage>
        <taxon>Eukaryota</taxon>
        <taxon>Sar</taxon>
        <taxon>Alveolata</taxon>
        <taxon>Dinophyceae</taxon>
        <taxon>Suessiales</taxon>
        <taxon>Symbiodiniaceae</taxon>
        <taxon>Durusdinium</taxon>
    </lineage>
</organism>
<sequence>MATKRQVHCFNLLRQTRILSRAGISSAAVQMKERDWDTAAGVARAFSIGRAESSALFQLLTDVPDAIRAKLESCVKTRGMTKFLNHDVIGKGTFSVGFSSAGGAMEGWTDALTNRKDNLDLVSLYLQRIVSDHDSTPEPLRKALSFKEATRLHQATGCFLFMLDALQKIAPASRFGDMKTSLENQFFMKFMDGDLVHCLEERVPLSADLTMVSAFRLGAMMMQSVVRAGCDWGYC</sequence>
<evidence type="ECO:0000313" key="1">
    <source>
        <dbReference type="EMBL" id="CAK9036275.1"/>
    </source>
</evidence>
<dbReference type="EMBL" id="CAXAMM010015413">
    <property type="protein sequence ID" value="CAK9036275.1"/>
    <property type="molecule type" value="Genomic_DNA"/>
</dbReference>
<protein>
    <submittedName>
        <fullName evidence="1">Uncharacterized protein</fullName>
    </submittedName>
</protein>